<evidence type="ECO:0000256" key="3">
    <source>
        <dbReference type="ARBA" id="ARBA00022806"/>
    </source>
</evidence>
<feature type="non-terminal residue" evidence="6">
    <location>
        <position position="1"/>
    </location>
</feature>
<evidence type="ECO:0000256" key="2">
    <source>
        <dbReference type="ARBA" id="ARBA00022801"/>
    </source>
</evidence>
<sequence>ELHHDIVPIDHTNVLKLSAVRLNLLKDLNNKNNKKIVMKTVREVKARWNDEVPLLDPVEDLGIKEDSFLKIIENIKYFEKKLFDHKLHTDENLTEIYGKYEQKVEAQKQLEVAKKSLLDAKSLLQLEELKQRKLVLRRLGFCSSTDVVELKGRIACVLTSGDELLLTELLFDGFFNDLSAAQSAALLSATICDEKSQDTTGRLSKDTREHFNTMKNVAKKIA</sequence>
<evidence type="ECO:0000256" key="4">
    <source>
        <dbReference type="ARBA" id="ARBA00022840"/>
    </source>
</evidence>
<keyword evidence="2" id="KW-0378">Hydrolase</keyword>
<keyword evidence="4" id="KW-0067">ATP-binding</keyword>
<name>A0A1B6GWM0_9HEMI</name>
<evidence type="ECO:0000259" key="5">
    <source>
        <dbReference type="SMART" id="SM01142"/>
    </source>
</evidence>
<dbReference type="GO" id="GO:0005634">
    <property type="term" value="C:nucleus"/>
    <property type="evidence" value="ECO:0007669"/>
    <property type="project" value="TreeGrafter"/>
</dbReference>
<gene>
    <name evidence="6" type="ORF">g.44326</name>
</gene>
<keyword evidence="3" id="KW-0347">Helicase</keyword>
<dbReference type="Pfam" id="PF08148">
    <property type="entry name" value="DSHCT"/>
    <property type="match status" value="1"/>
</dbReference>
<keyword evidence="1" id="KW-0547">Nucleotide-binding</keyword>
<dbReference type="PANTHER" id="PTHR12131:SF7">
    <property type="entry name" value="EXOSOME RNA HELICASE MTR4"/>
    <property type="match status" value="1"/>
</dbReference>
<dbReference type="InterPro" id="IPR050699">
    <property type="entry name" value="RNA-DNA_Helicase"/>
</dbReference>
<dbReference type="InterPro" id="IPR025696">
    <property type="entry name" value="Beta-barrel_MTR4"/>
</dbReference>
<proteinExistence type="predicted"/>
<evidence type="ECO:0000313" key="6">
    <source>
        <dbReference type="EMBL" id="JAS66826.1"/>
    </source>
</evidence>
<evidence type="ECO:0000256" key="1">
    <source>
        <dbReference type="ARBA" id="ARBA00022741"/>
    </source>
</evidence>
<dbReference type="GO" id="GO:0016787">
    <property type="term" value="F:hydrolase activity"/>
    <property type="evidence" value="ECO:0007669"/>
    <property type="project" value="UniProtKB-KW"/>
</dbReference>
<dbReference type="PANTHER" id="PTHR12131">
    <property type="entry name" value="ATP-DEPENDENT RNA AND DNA HELICASE"/>
    <property type="match status" value="1"/>
</dbReference>
<dbReference type="Gene3D" id="2.40.30.300">
    <property type="match status" value="1"/>
</dbReference>
<protein>
    <recommendedName>
        <fullName evidence="5">ATP-dependent RNA helicase Ski2/MTR4 C-terminal domain-containing protein</fullName>
    </recommendedName>
</protein>
<organism evidence="6">
    <name type="scientific">Cuerna arida</name>
    <dbReference type="NCBI Taxonomy" id="1464854"/>
    <lineage>
        <taxon>Eukaryota</taxon>
        <taxon>Metazoa</taxon>
        <taxon>Ecdysozoa</taxon>
        <taxon>Arthropoda</taxon>
        <taxon>Hexapoda</taxon>
        <taxon>Insecta</taxon>
        <taxon>Pterygota</taxon>
        <taxon>Neoptera</taxon>
        <taxon>Paraneoptera</taxon>
        <taxon>Hemiptera</taxon>
        <taxon>Auchenorrhyncha</taxon>
        <taxon>Membracoidea</taxon>
        <taxon>Cicadellidae</taxon>
        <taxon>Cicadellinae</taxon>
        <taxon>Proconiini</taxon>
        <taxon>Cuerna</taxon>
    </lineage>
</organism>
<dbReference type="InterPro" id="IPR012961">
    <property type="entry name" value="Ski2/MTR4_C"/>
</dbReference>
<dbReference type="AlphaFoldDB" id="A0A1B6GWM0"/>
<dbReference type="GO" id="GO:0004386">
    <property type="term" value="F:helicase activity"/>
    <property type="evidence" value="ECO:0007669"/>
    <property type="project" value="UniProtKB-KW"/>
</dbReference>
<reference evidence="6" key="1">
    <citation type="submission" date="2015-11" db="EMBL/GenBank/DDBJ databases">
        <title>De novo transcriptome assembly of four potential Pierce s Disease insect vectors from Arizona vineyards.</title>
        <authorList>
            <person name="Tassone E.E."/>
        </authorList>
    </citation>
    <scope>NUCLEOTIDE SEQUENCE</scope>
</reference>
<feature type="non-terminal residue" evidence="6">
    <location>
        <position position="222"/>
    </location>
</feature>
<accession>A0A1B6GWM0</accession>
<dbReference type="SMART" id="SM01142">
    <property type="entry name" value="DSHCT"/>
    <property type="match status" value="1"/>
</dbReference>
<dbReference type="GO" id="GO:0000460">
    <property type="term" value="P:maturation of 5.8S rRNA"/>
    <property type="evidence" value="ECO:0007669"/>
    <property type="project" value="TreeGrafter"/>
</dbReference>
<dbReference type="GO" id="GO:0005524">
    <property type="term" value="F:ATP binding"/>
    <property type="evidence" value="ECO:0007669"/>
    <property type="project" value="UniProtKB-KW"/>
</dbReference>
<dbReference type="EMBL" id="GECZ01002943">
    <property type="protein sequence ID" value="JAS66826.1"/>
    <property type="molecule type" value="Transcribed_RNA"/>
</dbReference>
<feature type="domain" description="ATP-dependent RNA helicase Ski2/MTR4 C-terminal" evidence="5">
    <location>
        <begin position="143"/>
        <end position="222"/>
    </location>
</feature>
<dbReference type="Gene3D" id="1.10.3380.30">
    <property type="match status" value="1"/>
</dbReference>
<dbReference type="Pfam" id="PF13234">
    <property type="entry name" value="MTR4_beta-barrel"/>
    <property type="match status" value="1"/>
</dbReference>